<evidence type="ECO:0000313" key="1">
    <source>
        <dbReference type="EMBL" id="MFD1200740.1"/>
    </source>
</evidence>
<accession>A0ABW3TJ85</accession>
<evidence type="ECO:0000313" key="2">
    <source>
        <dbReference type="Proteomes" id="UP001597181"/>
    </source>
</evidence>
<comment type="caution">
    <text evidence="1">The sequence shown here is derived from an EMBL/GenBank/DDBJ whole genome shotgun (WGS) entry which is preliminary data.</text>
</comment>
<sequence>MSASQFFRRLFAPGQPARAVVISTALGAAALIDPAKLTRGKRALYRSGLAGVTAAMVASDAATGLDRRGRGAAAVAAGGAVLGLSEVGETVDARLQRALVRRGVSKPRLVFATATFALSLMAELPSVVAARRARSAAAPGSRRGFDGAGGSSGTPAELPAGARSLIAGMLDFSADPSATALRTQLDSAQELVWGGVSGSYDVITIAVGDAAALSRAVPHEQQFPVTASFVDSATGQRRLVRMRVAGGMLAELTIENPEDSEAPGDPFPQTAGNWPSRWPALAEVTFLLDSDAPTDPRAAKRSRAQLRG</sequence>
<dbReference type="RefSeq" id="WP_343959228.1">
    <property type="nucleotide sequence ID" value="NZ_BAAAKZ010000003.1"/>
</dbReference>
<reference evidence="2" key="1">
    <citation type="journal article" date="2019" name="Int. J. Syst. Evol. Microbiol.">
        <title>The Global Catalogue of Microorganisms (GCM) 10K type strain sequencing project: providing services to taxonomists for standard genome sequencing and annotation.</title>
        <authorList>
            <consortium name="The Broad Institute Genomics Platform"/>
            <consortium name="The Broad Institute Genome Sequencing Center for Infectious Disease"/>
            <person name="Wu L."/>
            <person name="Ma J."/>
        </authorList>
    </citation>
    <scope>NUCLEOTIDE SEQUENCE [LARGE SCALE GENOMIC DNA]</scope>
    <source>
        <strain evidence="2">CCUG 50213</strain>
    </source>
</reference>
<organism evidence="1 2">
    <name type="scientific">Leucobacter albus</name>
    <dbReference type="NCBI Taxonomy" id="272210"/>
    <lineage>
        <taxon>Bacteria</taxon>
        <taxon>Bacillati</taxon>
        <taxon>Actinomycetota</taxon>
        <taxon>Actinomycetes</taxon>
        <taxon>Micrococcales</taxon>
        <taxon>Microbacteriaceae</taxon>
        <taxon>Leucobacter</taxon>
    </lineage>
</organism>
<keyword evidence="2" id="KW-1185">Reference proteome</keyword>
<protein>
    <submittedName>
        <fullName evidence="1">Uncharacterized protein</fullName>
    </submittedName>
</protein>
<gene>
    <name evidence="1" type="ORF">ACFQ3U_02380</name>
</gene>
<proteinExistence type="predicted"/>
<dbReference type="Proteomes" id="UP001597181">
    <property type="component" value="Unassembled WGS sequence"/>
</dbReference>
<name>A0ABW3TJ85_9MICO</name>
<dbReference type="EMBL" id="JBHTLY010000001">
    <property type="protein sequence ID" value="MFD1200740.1"/>
    <property type="molecule type" value="Genomic_DNA"/>
</dbReference>